<dbReference type="Gene3D" id="1.25.40.420">
    <property type="match status" value="1"/>
</dbReference>
<dbReference type="GeneID" id="102703421"/>
<dbReference type="OMA" id="NDWAGHA"/>
<evidence type="ECO:0000313" key="4">
    <source>
        <dbReference type="EnsemblPlants" id="OB08G27780.1"/>
    </source>
</evidence>
<dbReference type="PROSITE" id="PS50144">
    <property type="entry name" value="MATH"/>
    <property type="match status" value="1"/>
</dbReference>
<dbReference type="InterPro" id="IPR002083">
    <property type="entry name" value="MATH/TRAF_dom"/>
</dbReference>
<dbReference type="PANTHER" id="PTHR26379:SF187">
    <property type="entry name" value="OS07G0655300 PROTEIN"/>
    <property type="match status" value="1"/>
</dbReference>
<dbReference type="CDD" id="cd00121">
    <property type="entry name" value="MATH"/>
    <property type="match status" value="1"/>
</dbReference>
<dbReference type="AlphaFoldDB" id="J3MUJ7"/>
<dbReference type="PANTHER" id="PTHR26379">
    <property type="entry name" value="BTB/POZ AND MATH DOMAIN-CONTAINING PROTEIN 1"/>
    <property type="match status" value="1"/>
</dbReference>
<dbReference type="Pfam" id="PF24570">
    <property type="entry name" value="BACK_BPM_SPOP"/>
    <property type="match status" value="1"/>
</dbReference>
<dbReference type="InterPro" id="IPR056423">
    <property type="entry name" value="BACK_BPM_SPOP"/>
</dbReference>
<dbReference type="eggNOG" id="KOG1987">
    <property type="taxonomic scope" value="Eukaryota"/>
</dbReference>
<dbReference type="KEGG" id="obr:102703421"/>
<proteinExistence type="inferred from homology"/>
<dbReference type="Gramene" id="OB08G27780.1">
    <property type="protein sequence ID" value="OB08G27780.1"/>
    <property type="gene ID" value="OB08G27780"/>
</dbReference>
<gene>
    <name evidence="4" type="primary">LOC102703421</name>
</gene>
<comment type="pathway">
    <text evidence="1">Protein modification; protein ubiquitination.</text>
</comment>
<evidence type="ECO:0000256" key="2">
    <source>
        <dbReference type="ARBA" id="ARBA00010846"/>
    </source>
</evidence>
<feature type="domain" description="MATH" evidence="3">
    <location>
        <begin position="3"/>
        <end position="136"/>
    </location>
</feature>
<dbReference type="HOGENOM" id="CLU_004253_2_2_1"/>
<comment type="similarity">
    <text evidence="2">Belongs to the Tdpoz family.</text>
</comment>
<dbReference type="InterPro" id="IPR045005">
    <property type="entry name" value="BPM1-6"/>
</dbReference>
<keyword evidence="5" id="KW-1185">Reference proteome</keyword>
<dbReference type="GO" id="GO:0016567">
    <property type="term" value="P:protein ubiquitination"/>
    <property type="evidence" value="ECO:0007669"/>
    <property type="project" value="InterPro"/>
</dbReference>
<reference evidence="4" key="2">
    <citation type="submission" date="2013-04" db="UniProtKB">
        <authorList>
            <consortium name="EnsemblPlants"/>
        </authorList>
    </citation>
    <scope>IDENTIFICATION</scope>
</reference>
<evidence type="ECO:0000259" key="3">
    <source>
        <dbReference type="PROSITE" id="PS50144"/>
    </source>
</evidence>
<accession>J3MUJ7</accession>
<organism evidence="4">
    <name type="scientific">Oryza brachyantha</name>
    <name type="common">malo sina</name>
    <dbReference type="NCBI Taxonomy" id="4533"/>
    <lineage>
        <taxon>Eukaryota</taxon>
        <taxon>Viridiplantae</taxon>
        <taxon>Streptophyta</taxon>
        <taxon>Embryophyta</taxon>
        <taxon>Tracheophyta</taxon>
        <taxon>Spermatophyta</taxon>
        <taxon>Magnoliopsida</taxon>
        <taxon>Liliopsida</taxon>
        <taxon>Poales</taxon>
        <taxon>Poaceae</taxon>
        <taxon>BOP clade</taxon>
        <taxon>Oryzoideae</taxon>
        <taxon>Oryzeae</taxon>
        <taxon>Oryzinae</taxon>
        <taxon>Oryza</taxon>
    </lineage>
</organism>
<reference evidence="4" key="1">
    <citation type="journal article" date="2013" name="Nat. Commun.">
        <title>Whole-genome sequencing of Oryza brachyantha reveals mechanisms underlying Oryza genome evolution.</title>
        <authorList>
            <person name="Chen J."/>
            <person name="Huang Q."/>
            <person name="Gao D."/>
            <person name="Wang J."/>
            <person name="Lang Y."/>
            <person name="Liu T."/>
            <person name="Li B."/>
            <person name="Bai Z."/>
            <person name="Luis Goicoechea J."/>
            <person name="Liang C."/>
            <person name="Chen C."/>
            <person name="Zhang W."/>
            <person name="Sun S."/>
            <person name="Liao Y."/>
            <person name="Zhang X."/>
            <person name="Yang L."/>
            <person name="Song C."/>
            <person name="Wang M."/>
            <person name="Shi J."/>
            <person name="Liu G."/>
            <person name="Liu J."/>
            <person name="Zhou H."/>
            <person name="Zhou W."/>
            <person name="Yu Q."/>
            <person name="An N."/>
            <person name="Chen Y."/>
            <person name="Cai Q."/>
            <person name="Wang B."/>
            <person name="Liu B."/>
            <person name="Min J."/>
            <person name="Huang Y."/>
            <person name="Wu H."/>
            <person name="Li Z."/>
            <person name="Zhang Y."/>
            <person name="Yin Y."/>
            <person name="Song W."/>
            <person name="Jiang J."/>
            <person name="Jackson S.A."/>
            <person name="Wing R.A."/>
            <person name="Wang J."/>
            <person name="Chen M."/>
        </authorList>
    </citation>
    <scope>NUCLEOTIDE SEQUENCE [LARGE SCALE GENOMIC DNA]</scope>
    <source>
        <strain evidence="4">cv. IRGC 101232</strain>
    </source>
</reference>
<sequence>MYPGCFVPFVVNYSVAKYLPVGGVVSSDEFSAGGHLWTIDCYPSGVKKTAAVSGKYLSLFLRVKSAGSNGVKDMFEAFALTRGGEPSAGAAAQRTHFRVFRCNSGDEDWGWSRFAARQELEDRYAMDRLKQMCAERLLRSMTTESVADIMVCAETYNCPELKTKCVEFFVADKNFKKAVFTHGFAVLLQKFPVIAADIKMRVGR</sequence>
<dbReference type="OrthoDB" id="685261at2759"/>
<dbReference type="Proteomes" id="UP000006038">
    <property type="component" value="Chromosome 8"/>
</dbReference>
<dbReference type="InterPro" id="IPR008974">
    <property type="entry name" value="TRAF-like"/>
</dbReference>
<evidence type="ECO:0000256" key="1">
    <source>
        <dbReference type="ARBA" id="ARBA00004906"/>
    </source>
</evidence>
<evidence type="ECO:0000313" key="5">
    <source>
        <dbReference type="Proteomes" id="UP000006038"/>
    </source>
</evidence>
<dbReference type="Gene3D" id="2.60.210.10">
    <property type="entry name" value="Apoptosis, Tumor Necrosis Factor Receptor Associated Protein 2, Chain A"/>
    <property type="match status" value="1"/>
</dbReference>
<name>J3MUJ7_ORYBR</name>
<dbReference type="Pfam" id="PF22486">
    <property type="entry name" value="MATH_2"/>
    <property type="match status" value="1"/>
</dbReference>
<dbReference type="RefSeq" id="XP_015695671.1">
    <property type="nucleotide sequence ID" value="XM_015840185.1"/>
</dbReference>
<dbReference type="SUPFAM" id="SSF49599">
    <property type="entry name" value="TRAF domain-like"/>
    <property type="match status" value="1"/>
</dbReference>
<dbReference type="CDD" id="cd14733">
    <property type="entry name" value="BACK"/>
    <property type="match status" value="1"/>
</dbReference>
<dbReference type="EnsemblPlants" id="OB08G27780.1">
    <property type="protein sequence ID" value="OB08G27780.1"/>
    <property type="gene ID" value="OB08G27780"/>
</dbReference>
<protein>
    <recommendedName>
        <fullName evidence="3">MATH domain-containing protein</fullName>
    </recommendedName>
</protein>